<sequence length="133" mass="13259">MSGTTLTRRGLTIAAATLAPLALWTLTGPVAGLDPSAESGGRAHPVGAVAVVAASLVMGLAAWALLALLERTTGNPRRAWTITAVAVLALSLTGPLGSAADTASLAVLTAMHLLVAAILIPGLAPSARPRRAR</sequence>
<gene>
    <name evidence="2" type="ORF">HGB48_36855</name>
</gene>
<dbReference type="RefSeq" id="WP_067640568.1">
    <property type="nucleotide sequence ID" value="NZ_JAAXPI010000150.1"/>
</dbReference>
<name>A0A846ZGF2_9ACTN</name>
<organism evidence="2 3">
    <name type="scientific">Actinomadura latina</name>
    <dbReference type="NCBI Taxonomy" id="163603"/>
    <lineage>
        <taxon>Bacteria</taxon>
        <taxon>Bacillati</taxon>
        <taxon>Actinomycetota</taxon>
        <taxon>Actinomycetes</taxon>
        <taxon>Streptosporangiales</taxon>
        <taxon>Thermomonosporaceae</taxon>
        <taxon>Actinomadura</taxon>
    </lineage>
</organism>
<accession>A0A846ZGF2</accession>
<evidence type="ECO:0000313" key="3">
    <source>
        <dbReference type="Proteomes" id="UP000579250"/>
    </source>
</evidence>
<keyword evidence="1" id="KW-0812">Transmembrane</keyword>
<reference evidence="2 3" key="1">
    <citation type="submission" date="2020-04" db="EMBL/GenBank/DDBJ databases">
        <title>MicrobeNet Type strains.</title>
        <authorList>
            <person name="Nicholson A.C."/>
        </authorList>
    </citation>
    <scope>NUCLEOTIDE SEQUENCE [LARGE SCALE GENOMIC DNA]</scope>
    <source>
        <strain evidence="2 3">ATCC BAA-277</strain>
    </source>
</reference>
<keyword evidence="1" id="KW-0472">Membrane</keyword>
<dbReference type="EMBL" id="JAAXPI010000150">
    <property type="protein sequence ID" value="NKZ09266.1"/>
    <property type="molecule type" value="Genomic_DNA"/>
</dbReference>
<comment type="caution">
    <text evidence="2">The sequence shown here is derived from an EMBL/GenBank/DDBJ whole genome shotgun (WGS) entry which is preliminary data.</text>
</comment>
<feature type="transmembrane region" description="Helical" evidence="1">
    <location>
        <begin position="80"/>
        <end position="97"/>
    </location>
</feature>
<dbReference type="Pfam" id="PF19545">
    <property type="entry name" value="DUF6069"/>
    <property type="match status" value="1"/>
</dbReference>
<dbReference type="AlphaFoldDB" id="A0A846ZGF2"/>
<feature type="transmembrane region" description="Helical" evidence="1">
    <location>
        <begin position="48"/>
        <end position="68"/>
    </location>
</feature>
<keyword evidence="3" id="KW-1185">Reference proteome</keyword>
<protein>
    <submittedName>
        <fullName evidence="2">Uncharacterized protein</fullName>
    </submittedName>
</protein>
<evidence type="ECO:0000256" key="1">
    <source>
        <dbReference type="SAM" id="Phobius"/>
    </source>
</evidence>
<evidence type="ECO:0000313" key="2">
    <source>
        <dbReference type="EMBL" id="NKZ09266.1"/>
    </source>
</evidence>
<keyword evidence="1" id="KW-1133">Transmembrane helix</keyword>
<dbReference type="Proteomes" id="UP000579250">
    <property type="component" value="Unassembled WGS sequence"/>
</dbReference>
<feature type="transmembrane region" description="Helical" evidence="1">
    <location>
        <begin position="103"/>
        <end position="124"/>
    </location>
</feature>
<proteinExistence type="predicted"/>
<dbReference type="InterPro" id="IPR045713">
    <property type="entry name" value="DUF6069"/>
</dbReference>